<comment type="caution">
    <text evidence="3">The sequence shown here is derived from an EMBL/GenBank/DDBJ whole genome shotgun (WGS) entry which is preliminary data.</text>
</comment>
<evidence type="ECO:0000313" key="3">
    <source>
        <dbReference type="EMBL" id="MBB4674104.1"/>
    </source>
</evidence>
<proteinExistence type="predicted"/>
<reference evidence="3 4" key="1">
    <citation type="submission" date="2020-08" db="EMBL/GenBank/DDBJ databases">
        <title>Sequencing the genomes of 1000 actinobacteria strains.</title>
        <authorList>
            <person name="Klenk H.-P."/>
        </authorList>
    </citation>
    <scope>NUCLEOTIDE SEQUENCE [LARGE SCALE GENOMIC DNA]</scope>
    <source>
        <strain evidence="3 4">DSM 44230</strain>
    </source>
</reference>
<dbReference type="Gene3D" id="1.10.10.2840">
    <property type="entry name" value="PucR C-terminal helix-turn-helix domain"/>
    <property type="match status" value="1"/>
</dbReference>
<dbReference type="Pfam" id="PF07905">
    <property type="entry name" value="PucR"/>
    <property type="match status" value="1"/>
</dbReference>
<accession>A0A7W7C6H4</accession>
<evidence type="ECO:0000259" key="2">
    <source>
        <dbReference type="Pfam" id="PF13556"/>
    </source>
</evidence>
<dbReference type="InterPro" id="IPR012914">
    <property type="entry name" value="PucR_dom"/>
</dbReference>
<evidence type="ECO:0000313" key="4">
    <source>
        <dbReference type="Proteomes" id="UP000533598"/>
    </source>
</evidence>
<dbReference type="InterPro" id="IPR042070">
    <property type="entry name" value="PucR_C-HTH_sf"/>
</dbReference>
<dbReference type="InterPro" id="IPR025736">
    <property type="entry name" value="PucR_C-HTH_dom"/>
</dbReference>
<gene>
    <name evidence="3" type="ORF">HNR67_000222</name>
</gene>
<protein>
    <submittedName>
        <fullName evidence="3">Purine catabolism regulator</fullName>
    </submittedName>
</protein>
<dbReference type="InterPro" id="IPR051448">
    <property type="entry name" value="CdaR-like_regulators"/>
</dbReference>
<organism evidence="3 4">
    <name type="scientific">Crossiella cryophila</name>
    <dbReference type="NCBI Taxonomy" id="43355"/>
    <lineage>
        <taxon>Bacteria</taxon>
        <taxon>Bacillati</taxon>
        <taxon>Actinomycetota</taxon>
        <taxon>Actinomycetes</taxon>
        <taxon>Pseudonocardiales</taxon>
        <taxon>Pseudonocardiaceae</taxon>
        <taxon>Crossiella</taxon>
    </lineage>
</organism>
<keyword evidence="4" id="KW-1185">Reference proteome</keyword>
<feature type="domain" description="Purine catabolism PurC-like" evidence="1">
    <location>
        <begin position="8"/>
        <end position="124"/>
    </location>
</feature>
<dbReference type="Pfam" id="PF13556">
    <property type="entry name" value="HTH_30"/>
    <property type="match status" value="1"/>
</dbReference>
<sequence>MPLTLRALLELPELGLRLLAGEPGLDRPLPWAHVSELADPTPFLEGGELLLSTGLALPAGARERRCYLDRLAEAGAAGLAFGTGLSHQQVPAELVKAARARDFPLLEVPRATPFIAVTKAVSRSLAADSHAEATRMSGALQALAGAATGVDGLGAVLRRLARELDAWVVLLDVAGEPLRAAPASARGRVAGAAELLDRLRAARPPAAVTVQAHGERVTAQALGAGRRTRAFLLLGSERAWTVAEQHLLGAAASLLALAMEQTGGLDSAARRLRAGLFELLAAGQRDLVAEVVRPLWGALPAPPLRVLALTGAAPARTAAADLLSAQGVAEPCFFAEVDDRVLVLAESPALLAWCRELPVRVPGLTLGISDPVTEVAEGHRQALAAADAARGHGRVVLEFADLGGSGLLGLLDPRRAAAFAQALLSPLSTHDATGRGDLLTSLRVWLGHHGQWDPAAQQLGVHRHTLRNRMRRVADLLGKDLESPGIRAELWLALHLHRPD</sequence>
<dbReference type="Proteomes" id="UP000533598">
    <property type="component" value="Unassembled WGS sequence"/>
</dbReference>
<dbReference type="RefSeq" id="WP_185000139.1">
    <property type="nucleotide sequence ID" value="NZ_BAAAUI010000011.1"/>
</dbReference>
<evidence type="ECO:0000259" key="1">
    <source>
        <dbReference type="Pfam" id="PF07905"/>
    </source>
</evidence>
<feature type="domain" description="PucR C-terminal helix-turn-helix" evidence="2">
    <location>
        <begin position="438"/>
        <end position="495"/>
    </location>
</feature>
<dbReference type="EMBL" id="JACHMH010000001">
    <property type="protein sequence ID" value="MBB4674104.1"/>
    <property type="molecule type" value="Genomic_DNA"/>
</dbReference>
<name>A0A7W7C6H4_9PSEU</name>
<dbReference type="PANTHER" id="PTHR33744:SF1">
    <property type="entry name" value="DNA-BINDING TRANSCRIPTIONAL ACTIVATOR ADER"/>
    <property type="match status" value="1"/>
</dbReference>
<dbReference type="PANTHER" id="PTHR33744">
    <property type="entry name" value="CARBOHYDRATE DIACID REGULATOR"/>
    <property type="match status" value="1"/>
</dbReference>
<dbReference type="AlphaFoldDB" id="A0A7W7C6H4"/>